<evidence type="ECO:0000313" key="2">
    <source>
        <dbReference type="Proteomes" id="UP001155586"/>
    </source>
</evidence>
<name>A0A9X3CIG6_9VIBR</name>
<sequence length="128" mass="14499">MFFLNQHSNTFVLFIIILLNGCLSNQMLPNELSDYRATIISSRLPQKIGALTLVQAKSDANNISLIFTKSKFVDMDSLVEQVAIEFCEKEETRYLLKRGISYRIITLDSSNKVDSLNSISLNTCINDE</sequence>
<dbReference type="AlphaFoldDB" id="A0A9X3CIG6"/>
<accession>A0A9X3CIG6</accession>
<dbReference type="EMBL" id="JAKRRX010000242">
    <property type="protein sequence ID" value="MCW8336439.1"/>
    <property type="molecule type" value="Genomic_DNA"/>
</dbReference>
<evidence type="ECO:0000313" key="1">
    <source>
        <dbReference type="EMBL" id="MCW8336439.1"/>
    </source>
</evidence>
<reference evidence="1" key="1">
    <citation type="submission" date="2022-02" db="EMBL/GenBank/DDBJ databases">
        <title>Vibrio sp. nov., a new bacterium isolated from Bohai sea, China.</title>
        <authorList>
            <person name="Yuan Y."/>
        </authorList>
    </citation>
    <scope>NUCLEOTIDE SEQUENCE</scope>
    <source>
        <strain evidence="1">DBSS07</strain>
    </source>
</reference>
<gene>
    <name evidence="1" type="ORF">MD483_21755</name>
</gene>
<dbReference type="Pfam" id="PF16549">
    <property type="entry name" value="T2SSS_2"/>
    <property type="match status" value="1"/>
</dbReference>
<dbReference type="Gene3D" id="3.30.300.250">
    <property type="match status" value="1"/>
</dbReference>
<comment type="caution">
    <text evidence="1">The sequence shown here is derived from an EMBL/GenBank/DDBJ whole genome shotgun (WGS) entry which is preliminary data.</text>
</comment>
<dbReference type="InterPro" id="IPR016502">
    <property type="entry name" value="T2SSS_2"/>
</dbReference>
<protein>
    <submittedName>
        <fullName evidence="1">GspS/AspS pilotin family protein</fullName>
    </submittedName>
</protein>
<dbReference type="RefSeq" id="WP_265689531.1">
    <property type="nucleotide sequence ID" value="NZ_JAKRRX010000242.1"/>
</dbReference>
<proteinExistence type="predicted"/>
<dbReference type="Proteomes" id="UP001155586">
    <property type="component" value="Unassembled WGS sequence"/>
</dbReference>
<keyword evidence="2" id="KW-1185">Reference proteome</keyword>
<organism evidence="1 2">
    <name type="scientific">Vibrio paucivorans</name>
    <dbReference type="NCBI Taxonomy" id="2829489"/>
    <lineage>
        <taxon>Bacteria</taxon>
        <taxon>Pseudomonadati</taxon>
        <taxon>Pseudomonadota</taxon>
        <taxon>Gammaproteobacteria</taxon>
        <taxon>Vibrionales</taxon>
        <taxon>Vibrionaceae</taxon>
        <taxon>Vibrio</taxon>
    </lineage>
</organism>